<organism evidence="2 3">
    <name type="scientific">Cryptotermes secundus</name>
    <dbReference type="NCBI Taxonomy" id="105785"/>
    <lineage>
        <taxon>Eukaryota</taxon>
        <taxon>Metazoa</taxon>
        <taxon>Ecdysozoa</taxon>
        <taxon>Arthropoda</taxon>
        <taxon>Hexapoda</taxon>
        <taxon>Insecta</taxon>
        <taxon>Pterygota</taxon>
        <taxon>Neoptera</taxon>
        <taxon>Polyneoptera</taxon>
        <taxon>Dictyoptera</taxon>
        <taxon>Blattodea</taxon>
        <taxon>Blattoidea</taxon>
        <taxon>Termitoidae</taxon>
        <taxon>Kalotermitidae</taxon>
        <taxon>Cryptotermitinae</taxon>
        <taxon>Cryptotermes</taxon>
    </lineage>
</organism>
<protein>
    <submittedName>
        <fullName evidence="2">Uncharacterized protein</fullName>
    </submittedName>
</protein>
<sequence length="69" mass="7385">SRNSSVGIATTYGLDGRGVGVRVPGSLSSEVKRPGREADHSPPTSAEVKKIWIYISTSPYPFMAYSLIS</sequence>
<proteinExistence type="predicted"/>
<feature type="region of interest" description="Disordered" evidence="1">
    <location>
        <begin position="21"/>
        <end position="43"/>
    </location>
</feature>
<feature type="compositionally biased region" description="Basic and acidic residues" evidence="1">
    <location>
        <begin position="30"/>
        <end position="40"/>
    </location>
</feature>
<evidence type="ECO:0000256" key="1">
    <source>
        <dbReference type="SAM" id="MobiDB-lite"/>
    </source>
</evidence>
<evidence type="ECO:0000313" key="2">
    <source>
        <dbReference type="EMBL" id="PNF23996.1"/>
    </source>
</evidence>
<dbReference type="Proteomes" id="UP000235965">
    <property type="component" value="Unassembled WGS sequence"/>
</dbReference>
<dbReference type="EMBL" id="NEVH01017543">
    <property type="protein sequence ID" value="PNF23996.1"/>
    <property type="molecule type" value="Genomic_DNA"/>
</dbReference>
<name>A0A2J7Q5Y9_9NEOP</name>
<dbReference type="AlphaFoldDB" id="A0A2J7Q5Y9"/>
<feature type="non-terminal residue" evidence="2">
    <location>
        <position position="1"/>
    </location>
</feature>
<dbReference type="InParanoid" id="A0A2J7Q5Y9"/>
<keyword evidence="3" id="KW-1185">Reference proteome</keyword>
<reference evidence="2 3" key="1">
    <citation type="submission" date="2017-12" db="EMBL/GenBank/DDBJ databases">
        <title>Hemimetabolous genomes reveal molecular basis of termite eusociality.</title>
        <authorList>
            <person name="Harrison M.C."/>
            <person name="Jongepier E."/>
            <person name="Robertson H.M."/>
            <person name="Arning N."/>
            <person name="Bitard-Feildel T."/>
            <person name="Chao H."/>
            <person name="Childers C.P."/>
            <person name="Dinh H."/>
            <person name="Doddapaneni H."/>
            <person name="Dugan S."/>
            <person name="Gowin J."/>
            <person name="Greiner C."/>
            <person name="Han Y."/>
            <person name="Hu H."/>
            <person name="Hughes D.S.T."/>
            <person name="Huylmans A.-K."/>
            <person name="Kemena C."/>
            <person name="Kremer L.P.M."/>
            <person name="Lee S.L."/>
            <person name="Lopez-Ezquerra A."/>
            <person name="Mallet L."/>
            <person name="Monroy-Kuhn J.M."/>
            <person name="Moser A."/>
            <person name="Murali S.C."/>
            <person name="Muzny D.M."/>
            <person name="Otani S."/>
            <person name="Piulachs M.-D."/>
            <person name="Poelchau M."/>
            <person name="Qu J."/>
            <person name="Schaub F."/>
            <person name="Wada-Katsumata A."/>
            <person name="Worley K.C."/>
            <person name="Xie Q."/>
            <person name="Ylla G."/>
            <person name="Poulsen M."/>
            <person name="Gibbs R.A."/>
            <person name="Schal C."/>
            <person name="Richards S."/>
            <person name="Belles X."/>
            <person name="Korb J."/>
            <person name="Bornberg-Bauer E."/>
        </authorList>
    </citation>
    <scope>NUCLEOTIDE SEQUENCE [LARGE SCALE GENOMIC DNA]</scope>
    <source>
        <tissue evidence="2">Whole body</tissue>
    </source>
</reference>
<comment type="caution">
    <text evidence="2">The sequence shown here is derived from an EMBL/GenBank/DDBJ whole genome shotgun (WGS) entry which is preliminary data.</text>
</comment>
<accession>A0A2J7Q5Y9</accession>
<evidence type="ECO:0000313" key="3">
    <source>
        <dbReference type="Proteomes" id="UP000235965"/>
    </source>
</evidence>
<gene>
    <name evidence="2" type="ORF">B7P43_G09283</name>
</gene>